<dbReference type="InterPro" id="IPR036034">
    <property type="entry name" value="PDZ_sf"/>
</dbReference>
<dbReference type="Gene3D" id="2.40.10.10">
    <property type="entry name" value="Trypsin-like serine proteases"/>
    <property type="match status" value="2"/>
</dbReference>
<evidence type="ECO:0000256" key="1">
    <source>
        <dbReference type="ARBA" id="ARBA00010541"/>
    </source>
</evidence>
<dbReference type="EC" id="3.4.21.107" evidence="7"/>
<feature type="domain" description="PDZ" evidence="6">
    <location>
        <begin position="269"/>
        <end position="365"/>
    </location>
</feature>
<evidence type="ECO:0000313" key="8">
    <source>
        <dbReference type="Proteomes" id="UP000315017"/>
    </source>
</evidence>
<dbReference type="PRINTS" id="PR00834">
    <property type="entry name" value="PROTEASES2C"/>
</dbReference>
<evidence type="ECO:0000256" key="5">
    <source>
        <dbReference type="SAM" id="Phobius"/>
    </source>
</evidence>
<keyword evidence="5" id="KW-1133">Transmembrane helix</keyword>
<evidence type="ECO:0000259" key="6">
    <source>
        <dbReference type="PROSITE" id="PS50106"/>
    </source>
</evidence>
<organism evidence="7 8">
    <name type="scientific">Anatilimnocola aggregata</name>
    <dbReference type="NCBI Taxonomy" id="2528021"/>
    <lineage>
        <taxon>Bacteria</taxon>
        <taxon>Pseudomonadati</taxon>
        <taxon>Planctomycetota</taxon>
        <taxon>Planctomycetia</taxon>
        <taxon>Pirellulales</taxon>
        <taxon>Pirellulaceae</taxon>
        <taxon>Anatilimnocola</taxon>
    </lineage>
</organism>
<evidence type="ECO:0000256" key="4">
    <source>
        <dbReference type="ARBA" id="ARBA00022825"/>
    </source>
</evidence>
<keyword evidence="2 7" id="KW-0645">Protease</keyword>
<dbReference type="InterPro" id="IPR001478">
    <property type="entry name" value="PDZ"/>
</dbReference>
<dbReference type="AlphaFoldDB" id="A0A517YCT2"/>
<dbReference type="PANTHER" id="PTHR43343:SF3">
    <property type="entry name" value="PROTEASE DO-LIKE 8, CHLOROPLASTIC"/>
    <property type="match status" value="1"/>
</dbReference>
<dbReference type="Pfam" id="PF13365">
    <property type="entry name" value="Trypsin_2"/>
    <property type="match status" value="1"/>
</dbReference>
<dbReference type="SUPFAM" id="SSF50494">
    <property type="entry name" value="Trypsin-like serine proteases"/>
    <property type="match status" value="1"/>
</dbReference>
<keyword evidence="5" id="KW-0472">Membrane</keyword>
<gene>
    <name evidence="7" type="primary">degP1_3</name>
    <name evidence="7" type="ORF">ETAA8_31350</name>
</gene>
<dbReference type="EMBL" id="CP036274">
    <property type="protein sequence ID" value="QDU28043.1"/>
    <property type="molecule type" value="Genomic_DNA"/>
</dbReference>
<accession>A0A517YCT2</accession>
<name>A0A517YCT2_9BACT</name>
<feature type="transmembrane region" description="Helical" evidence="5">
    <location>
        <begin position="20"/>
        <end position="40"/>
    </location>
</feature>
<dbReference type="OrthoDB" id="248175at2"/>
<dbReference type="InterPro" id="IPR043504">
    <property type="entry name" value="Peptidase_S1_PA_chymotrypsin"/>
</dbReference>
<comment type="similarity">
    <text evidence="1">Belongs to the peptidase S1C family.</text>
</comment>
<dbReference type="PANTHER" id="PTHR43343">
    <property type="entry name" value="PEPTIDASE S12"/>
    <property type="match status" value="1"/>
</dbReference>
<keyword evidence="5" id="KW-0812">Transmembrane</keyword>
<dbReference type="Proteomes" id="UP000315017">
    <property type="component" value="Chromosome"/>
</dbReference>
<dbReference type="FunFam" id="2.40.10.10:FF:000001">
    <property type="entry name" value="Periplasmic serine protease DegS"/>
    <property type="match status" value="1"/>
</dbReference>
<protein>
    <submittedName>
        <fullName evidence="7">Putative periplasmic serine endoprotease DegP-like</fullName>
        <ecNumber evidence="7">3.4.21.107</ecNumber>
    </submittedName>
</protein>
<keyword evidence="4" id="KW-0720">Serine protease</keyword>
<dbReference type="InterPro" id="IPR009003">
    <property type="entry name" value="Peptidase_S1_PA"/>
</dbReference>
<keyword evidence="3 7" id="KW-0378">Hydrolase</keyword>
<dbReference type="Gene3D" id="2.30.42.10">
    <property type="match status" value="1"/>
</dbReference>
<evidence type="ECO:0000313" key="7">
    <source>
        <dbReference type="EMBL" id="QDU28043.1"/>
    </source>
</evidence>
<dbReference type="PROSITE" id="PS50106">
    <property type="entry name" value="PDZ"/>
    <property type="match status" value="1"/>
</dbReference>
<dbReference type="SUPFAM" id="SSF50156">
    <property type="entry name" value="PDZ domain-like"/>
    <property type="match status" value="1"/>
</dbReference>
<reference evidence="7 8" key="1">
    <citation type="submission" date="2019-02" db="EMBL/GenBank/DDBJ databases">
        <title>Deep-cultivation of Planctomycetes and their phenomic and genomic characterization uncovers novel biology.</title>
        <authorList>
            <person name="Wiegand S."/>
            <person name="Jogler M."/>
            <person name="Boedeker C."/>
            <person name="Pinto D."/>
            <person name="Vollmers J."/>
            <person name="Rivas-Marin E."/>
            <person name="Kohn T."/>
            <person name="Peeters S.H."/>
            <person name="Heuer A."/>
            <person name="Rast P."/>
            <person name="Oberbeckmann S."/>
            <person name="Bunk B."/>
            <person name="Jeske O."/>
            <person name="Meyerdierks A."/>
            <person name="Storesund J.E."/>
            <person name="Kallscheuer N."/>
            <person name="Luecker S."/>
            <person name="Lage O.M."/>
            <person name="Pohl T."/>
            <person name="Merkel B.J."/>
            <person name="Hornburger P."/>
            <person name="Mueller R.-W."/>
            <person name="Bruemmer F."/>
            <person name="Labrenz M."/>
            <person name="Spormann A.M."/>
            <person name="Op den Camp H."/>
            <person name="Overmann J."/>
            <person name="Amann R."/>
            <person name="Jetten M.S.M."/>
            <person name="Mascher T."/>
            <person name="Medema M.H."/>
            <person name="Devos D.P."/>
            <person name="Kaster A.-K."/>
            <person name="Ovreas L."/>
            <person name="Rohde M."/>
            <person name="Galperin M.Y."/>
            <person name="Jogler C."/>
        </authorList>
    </citation>
    <scope>NUCLEOTIDE SEQUENCE [LARGE SCALE GENOMIC DNA]</scope>
    <source>
        <strain evidence="7 8">ETA_A8</strain>
    </source>
</reference>
<sequence>MPAANSAENPAERTRRTSAILIMQSVLLIALAVAYLRTWLHSQTPTAPAVPIIPDGNLAEDEKSTINLFRQSSQSVAYVTTSAVDEDSVRFRATEIPRGTGSAFVWDSDGHIVTNFHVVEQGNAWKVTLSDQSSWDAEIVGVAPDRDLAALKIKAEPGRLKALLRGSSTNLEVGQKVFAIGNPFGLDQTLTTGVISGLGREIRSRTGRLIEGVIQTDAAINPGNSGGPLLNSRGELIGVNTAIFSPSGAYAGIGFAIPVDVVKRVIPQLIKDGKVTRPGLGVRIAANSITDRLGLEGALIVSTVPGGPAARADLRPTRYNDEGVSLGDVIVAVDGKEVKNSDDLFRIIETYEVGSEVTLTVLRYPLTRSQQQKAIKISLVAVE</sequence>
<proteinExistence type="inferred from homology"/>
<dbReference type="Pfam" id="PF13180">
    <property type="entry name" value="PDZ_2"/>
    <property type="match status" value="1"/>
</dbReference>
<keyword evidence="8" id="KW-1185">Reference proteome</keyword>
<dbReference type="InterPro" id="IPR051201">
    <property type="entry name" value="Chloro_Bact_Ser_Proteases"/>
</dbReference>
<dbReference type="InterPro" id="IPR001940">
    <property type="entry name" value="Peptidase_S1C"/>
</dbReference>
<dbReference type="GO" id="GO:0004252">
    <property type="term" value="F:serine-type endopeptidase activity"/>
    <property type="evidence" value="ECO:0007669"/>
    <property type="project" value="InterPro"/>
</dbReference>
<evidence type="ECO:0000256" key="2">
    <source>
        <dbReference type="ARBA" id="ARBA00022670"/>
    </source>
</evidence>
<evidence type="ECO:0000256" key="3">
    <source>
        <dbReference type="ARBA" id="ARBA00022801"/>
    </source>
</evidence>
<dbReference type="KEGG" id="aagg:ETAA8_31350"/>
<dbReference type="GO" id="GO:0006508">
    <property type="term" value="P:proteolysis"/>
    <property type="evidence" value="ECO:0007669"/>
    <property type="project" value="UniProtKB-KW"/>
</dbReference>
<dbReference type="SMART" id="SM00228">
    <property type="entry name" value="PDZ"/>
    <property type="match status" value="1"/>
</dbReference>